<reference evidence="1" key="1">
    <citation type="submission" date="2014-11" db="EMBL/GenBank/DDBJ databases">
        <authorList>
            <person name="Amaro Gonzalez C."/>
        </authorList>
    </citation>
    <scope>NUCLEOTIDE SEQUENCE</scope>
</reference>
<dbReference type="EMBL" id="GBXM01054624">
    <property type="protein sequence ID" value="JAH53953.1"/>
    <property type="molecule type" value="Transcribed_RNA"/>
</dbReference>
<accession>A0A0E9TMJ4</accession>
<organism evidence="1">
    <name type="scientific">Anguilla anguilla</name>
    <name type="common">European freshwater eel</name>
    <name type="synonym">Muraena anguilla</name>
    <dbReference type="NCBI Taxonomy" id="7936"/>
    <lineage>
        <taxon>Eukaryota</taxon>
        <taxon>Metazoa</taxon>
        <taxon>Chordata</taxon>
        <taxon>Craniata</taxon>
        <taxon>Vertebrata</taxon>
        <taxon>Euteleostomi</taxon>
        <taxon>Actinopterygii</taxon>
        <taxon>Neopterygii</taxon>
        <taxon>Teleostei</taxon>
        <taxon>Anguilliformes</taxon>
        <taxon>Anguillidae</taxon>
        <taxon>Anguilla</taxon>
    </lineage>
</organism>
<protein>
    <submittedName>
        <fullName evidence="1">Uncharacterized protein</fullName>
    </submittedName>
</protein>
<name>A0A0E9TMJ4_ANGAN</name>
<evidence type="ECO:0000313" key="1">
    <source>
        <dbReference type="EMBL" id="JAH53953.1"/>
    </source>
</evidence>
<reference evidence="1" key="2">
    <citation type="journal article" date="2015" name="Fish Shellfish Immunol.">
        <title>Early steps in the European eel (Anguilla anguilla)-Vibrio vulnificus interaction in the gills: Role of the RtxA13 toxin.</title>
        <authorList>
            <person name="Callol A."/>
            <person name="Pajuelo D."/>
            <person name="Ebbesson L."/>
            <person name="Teles M."/>
            <person name="MacKenzie S."/>
            <person name="Amaro C."/>
        </authorList>
    </citation>
    <scope>NUCLEOTIDE SEQUENCE</scope>
</reference>
<dbReference type="AlphaFoldDB" id="A0A0E9TMJ4"/>
<sequence length="27" mass="3032">MRCETVVQWISIDSLLLLSQPIRAGCV</sequence>
<proteinExistence type="predicted"/>